<sequence length="372" mass="43281">MSLSKQMKPSKQRQQHTHKNMYTKTYVECIKKDTLLGDSTNMSISESQRKKEEGKAELVVPSYIKEHLHRHLTKKKFAMSKGLMRMMVLYMCNMGIGIYYGAMNGYENWTLSWRDTKEMMFVGWQFLVFIANVVNTCQFLEQVMIDHPHRLNTMLSTVLTMVIVFAIGITGILPLLLMVRLLLFTCQQRLFQRAEQDYQPVASGVSIEESDSVSNRAQDQQQQYDRHTYRKDTGLQMRMDTEVDAEQSVELCVPYCMRIKASTAQNMEVSLECMIQIQMLFGYGLPLIIMLICRTIYSHQHEPNSYSRTFSGQLFWIAISTFRFHSQLGTTSWPTNSTVQIRLARFPNSQNALQHVVSIPSLKLFYFFKKIK</sequence>
<dbReference type="EMBL" id="ASPP01010529">
    <property type="protein sequence ID" value="ETO22714.1"/>
    <property type="molecule type" value="Genomic_DNA"/>
</dbReference>
<keyword evidence="1" id="KW-0812">Transmembrane</keyword>
<evidence type="ECO:0000256" key="1">
    <source>
        <dbReference type="SAM" id="Phobius"/>
    </source>
</evidence>
<gene>
    <name evidence="2" type="ORF">RFI_14485</name>
</gene>
<comment type="caution">
    <text evidence="2">The sequence shown here is derived from an EMBL/GenBank/DDBJ whole genome shotgun (WGS) entry which is preliminary data.</text>
</comment>
<organism evidence="2 3">
    <name type="scientific">Reticulomyxa filosa</name>
    <dbReference type="NCBI Taxonomy" id="46433"/>
    <lineage>
        <taxon>Eukaryota</taxon>
        <taxon>Sar</taxon>
        <taxon>Rhizaria</taxon>
        <taxon>Retaria</taxon>
        <taxon>Foraminifera</taxon>
        <taxon>Monothalamids</taxon>
        <taxon>Reticulomyxidae</taxon>
        <taxon>Reticulomyxa</taxon>
    </lineage>
</organism>
<name>X6NAC0_RETFI</name>
<dbReference type="AlphaFoldDB" id="X6NAC0"/>
<proteinExistence type="predicted"/>
<keyword evidence="3" id="KW-1185">Reference proteome</keyword>
<feature type="transmembrane region" description="Helical" evidence="1">
    <location>
        <begin position="122"/>
        <end position="140"/>
    </location>
</feature>
<evidence type="ECO:0000313" key="3">
    <source>
        <dbReference type="Proteomes" id="UP000023152"/>
    </source>
</evidence>
<accession>X6NAC0</accession>
<protein>
    <submittedName>
        <fullName evidence="2">Uncharacterized protein</fullName>
    </submittedName>
</protein>
<evidence type="ECO:0000313" key="2">
    <source>
        <dbReference type="EMBL" id="ETO22714.1"/>
    </source>
</evidence>
<keyword evidence="1" id="KW-1133">Transmembrane helix</keyword>
<feature type="transmembrane region" description="Helical" evidence="1">
    <location>
        <begin position="83"/>
        <end position="102"/>
    </location>
</feature>
<dbReference type="Proteomes" id="UP000023152">
    <property type="component" value="Unassembled WGS sequence"/>
</dbReference>
<keyword evidence="1" id="KW-0472">Membrane</keyword>
<feature type="transmembrane region" description="Helical" evidence="1">
    <location>
        <begin position="161"/>
        <end position="183"/>
    </location>
</feature>
<reference evidence="2 3" key="1">
    <citation type="journal article" date="2013" name="Curr. Biol.">
        <title>The Genome of the Foraminiferan Reticulomyxa filosa.</title>
        <authorList>
            <person name="Glockner G."/>
            <person name="Hulsmann N."/>
            <person name="Schleicher M."/>
            <person name="Noegel A.A."/>
            <person name="Eichinger L."/>
            <person name="Gallinger C."/>
            <person name="Pawlowski J."/>
            <person name="Sierra R."/>
            <person name="Euteneuer U."/>
            <person name="Pillet L."/>
            <person name="Moustafa A."/>
            <person name="Platzer M."/>
            <person name="Groth M."/>
            <person name="Szafranski K."/>
            <person name="Schliwa M."/>
        </authorList>
    </citation>
    <scope>NUCLEOTIDE SEQUENCE [LARGE SCALE GENOMIC DNA]</scope>
</reference>